<name>A0A1H8RPZ6_9ACTN</name>
<dbReference type="Gene3D" id="3.30.1180.10">
    <property type="match status" value="1"/>
</dbReference>
<organism evidence="3 4">
    <name type="scientific">Denitrobacterium detoxificans</name>
    <dbReference type="NCBI Taxonomy" id="79604"/>
    <lineage>
        <taxon>Bacteria</taxon>
        <taxon>Bacillati</taxon>
        <taxon>Actinomycetota</taxon>
        <taxon>Coriobacteriia</taxon>
        <taxon>Eggerthellales</taxon>
        <taxon>Eggerthellaceae</taxon>
        <taxon>Denitrobacterium</taxon>
    </lineage>
</organism>
<comment type="function">
    <text evidence="1">May bind long-chain fatty acids, such as palmitate, and may play a role in lipid transport or fatty acid metabolism.</text>
</comment>
<dbReference type="PROSITE" id="PS51482">
    <property type="entry name" value="DEGV"/>
    <property type="match status" value="1"/>
</dbReference>
<dbReference type="Gene3D" id="3.40.50.10440">
    <property type="entry name" value="Dihydroxyacetone kinase, domain 1"/>
    <property type="match status" value="1"/>
</dbReference>
<dbReference type="PANTHER" id="PTHR33434:SF3">
    <property type="entry name" value="DEGV DOMAIN-CONTAINING PROTEIN YITS"/>
    <property type="match status" value="1"/>
</dbReference>
<reference evidence="4" key="1">
    <citation type="submission" date="2016-10" db="EMBL/GenBank/DDBJ databases">
        <authorList>
            <person name="Varghese N."/>
        </authorList>
    </citation>
    <scope>NUCLEOTIDE SEQUENCE [LARGE SCALE GENOMIC DNA]</scope>
    <source>
        <strain evidence="4">DSM 21843</strain>
    </source>
</reference>
<dbReference type="NCBIfam" id="TIGR00762">
    <property type="entry name" value="DegV"/>
    <property type="match status" value="1"/>
</dbReference>
<dbReference type="PANTHER" id="PTHR33434">
    <property type="entry name" value="DEGV DOMAIN-CONTAINING PROTEIN DR_1986-RELATED"/>
    <property type="match status" value="1"/>
</dbReference>
<evidence type="ECO:0000313" key="4">
    <source>
        <dbReference type="Proteomes" id="UP000182975"/>
    </source>
</evidence>
<dbReference type="Proteomes" id="UP000182975">
    <property type="component" value="Unassembled WGS sequence"/>
</dbReference>
<evidence type="ECO:0000313" key="3">
    <source>
        <dbReference type="EMBL" id="SEO68248.1"/>
    </source>
</evidence>
<keyword evidence="4" id="KW-1185">Reference proteome</keyword>
<sequence length="240" mass="26770">MMREGKVFTTSLPNQQASSDIICGILDRGQDILYVGFSSGLSGTYEATVNLLDNMRSEYPERKIYTCDTRGASLGQGLLVLYAADMREAGKSIEDTHAWLEEHRFHLAHWFTVDDLMYLYRGGRVSRTSATAANILSIKPVLHMDNPGHLIPREKVRSRKRSIKALFNHMVESYDPSYGPQHIAISHGDCLEDALELKAMIEAEPSFDIRDFTINYVDPVIGSHSGPGTLALFFLGTSRG</sequence>
<dbReference type="InterPro" id="IPR050270">
    <property type="entry name" value="DegV_domain_contain"/>
</dbReference>
<keyword evidence="2" id="KW-0446">Lipid-binding</keyword>
<dbReference type="GO" id="GO:0008289">
    <property type="term" value="F:lipid binding"/>
    <property type="evidence" value="ECO:0007669"/>
    <property type="project" value="UniProtKB-KW"/>
</dbReference>
<dbReference type="EMBL" id="FOEC01000004">
    <property type="protein sequence ID" value="SEO68248.1"/>
    <property type="molecule type" value="Genomic_DNA"/>
</dbReference>
<evidence type="ECO:0000256" key="1">
    <source>
        <dbReference type="ARBA" id="ARBA00003238"/>
    </source>
</evidence>
<gene>
    <name evidence="3" type="ORF">SAMN02910314_00847</name>
</gene>
<accession>A0A1H8RPZ6</accession>
<dbReference type="SUPFAM" id="SSF82549">
    <property type="entry name" value="DAK1/DegV-like"/>
    <property type="match status" value="1"/>
</dbReference>
<dbReference type="AlphaFoldDB" id="A0A1H8RPZ6"/>
<dbReference type="InterPro" id="IPR003797">
    <property type="entry name" value="DegV"/>
</dbReference>
<evidence type="ECO:0000256" key="2">
    <source>
        <dbReference type="ARBA" id="ARBA00023121"/>
    </source>
</evidence>
<dbReference type="Pfam" id="PF02645">
    <property type="entry name" value="DegV"/>
    <property type="match status" value="1"/>
</dbReference>
<dbReference type="InterPro" id="IPR043168">
    <property type="entry name" value="DegV_C"/>
</dbReference>
<proteinExistence type="predicted"/>
<protein>
    <submittedName>
        <fullName evidence="3">EDD domain protein, DegV family</fullName>
    </submittedName>
</protein>